<dbReference type="EMBL" id="QGMG01000042">
    <property type="protein sequence ID" value="TVY58427.1"/>
    <property type="molecule type" value="Genomic_DNA"/>
</dbReference>
<feature type="transmembrane region" description="Helical" evidence="1">
    <location>
        <begin position="71"/>
        <end position="89"/>
    </location>
</feature>
<keyword evidence="1" id="KW-1133">Transmembrane helix</keyword>
<name>A0A7D8UXP8_9HELO</name>
<dbReference type="Proteomes" id="UP000481288">
    <property type="component" value="Unassembled WGS sequence"/>
</dbReference>
<dbReference type="PANTHER" id="PTHR45527:SF12">
    <property type="entry name" value="NONRIBOSOMAL PEPTIDE SYNTHETASE IVOA"/>
    <property type="match status" value="1"/>
</dbReference>
<keyword evidence="1" id="KW-0812">Transmembrane</keyword>
<dbReference type="Pfam" id="PF00501">
    <property type="entry name" value="AMP-binding"/>
    <property type="match status" value="1"/>
</dbReference>
<dbReference type="Gene3D" id="3.40.50.980">
    <property type="match status" value="2"/>
</dbReference>
<keyword evidence="1" id="KW-0472">Membrane</keyword>
<comment type="caution">
    <text evidence="3">The sequence shown here is derived from an EMBL/GenBank/DDBJ whole genome shotgun (WGS) entry which is preliminary data.</text>
</comment>
<evidence type="ECO:0000313" key="4">
    <source>
        <dbReference type="Proteomes" id="UP000481288"/>
    </source>
</evidence>
<proteinExistence type="predicted"/>
<reference evidence="3 4" key="1">
    <citation type="submission" date="2018-05" db="EMBL/GenBank/DDBJ databases">
        <title>Whole genome sequencing for identification of molecular markers to develop diagnostic detection tools for the regulated plant pathogen Lachnellula willkommii.</title>
        <authorList>
            <person name="Giroux E."/>
            <person name="Bilodeau G."/>
        </authorList>
    </citation>
    <scope>NUCLEOTIDE SEQUENCE [LARGE SCALE GENOMIC DNA]</scope>
    <source>
        <strain evidence="3 4">CBS 625.97</strain>
    </source>
</reference>
<keyword evidence="4" id="KW-1185">Reference proteome</keyword>
<feature type="domain" description="AMP-dependent synthetase/ligase" evidence="2">
    <location>
        <begin position="25"/>
        <end position="243"/>
    </location>
</feature>
<accession>A0A7D8UXP8</accession>
<evidence type="ECO:0000313" key="3">
    <source>
        <dbReference type="EMBL" id="TVY58427.1"/>
    </source>
</evidence>
<sequence length="250" mass="26997">MANKNSNSKLTILMRHHPGEAQLETAAIDAWNSQLTYAELNNLPWSFGAYLDSYGVGPEVFVPLCLERSSWVPLAMLSVLIAGGAFVLLDALHPIQRMKEVCSTVKATLIVTSKGNIANVAKLGLQMILTDDMAVWSKENGILKAKVKPTNAAYAMFTPGRTGTPKWVVLEHRSYSTSALAHSSATDMQSGSRVLDFASYAFDGSIIGTSTALIMGRCVCIPSEVDRKRDLAGASRQLGVTWAIITYLSA</sequence>
<evidence type="ECO:0000256" key="1">
    <source>
        <dbReference type="SAM" id="Phobius"/>
    </source>
</evidence>
<dbReference type="GO" id="GO:0005737">
    <property type="term" value="C:cytoplasm"/>
    <property type="evidence" value="ECO:0007669"/>
    <property type="project" value="TreeGrafter"/>
</dbReference>
<dbReference type="OrthoDB" id="416786at2759"/>
<dbReference type="GO" id="GO:0044550">
    <property type="term" value="P:secondary metabolite biosynthetic process"/>
    <property type="evidence" value="ECO:0007669"/>
    <property type="project" value="TreeGrafter"/>
</dbReference>
<gene>
    <name evidence="3" type="primary">NRPS12</name>
    <name evidence="3" type="ORF">LCER1_G000713</name>
</gene>
<protein>
    <submittedName>
        <fullName evidence="3">Nonribosomal peptide synthetase 12</fullName>
    </submittedName>
</protein>
<dbReference type="AlphaFoldDB" id="A0A7D8UXP8"/>
<dbReference type="SUPFAM" id="SSF56801">
    <property type="entry name" value="Acetyl-CoA synthetase-like"/>
    <property type="match status" value="1"/>
</dbReference>
<organism evidence="3 4">
    <name type="scientific">Lachnellula cervina</name>
    <dbReference type="NCBI Taxonomy" id="1316786"/>
    <lineage>
        <taxon>Eukaryota</taxon>
        <taxon>Fungi</taxon>
        <taxon>Dikarya</taxon>
        <taxon>Ascomycota</taxon>
        <taxon>Pezizomycotina</taxon>
        <taxon>Leotiomycetes</taxon>
        <taxon>Helotiales</taxon>
        <taxon>Lachnaceae</taxon>
        <taxon>Lachnellula</taxon>
    </lineage>
</organism>
<dbReference type="GO" id="GO:0043041">
    <property type="term" value="P:amino acid activation for nonribosomal peptide biosynthetic process"/>
    <property type="evidence" value="ECO:0007669"/>
    <property type="project" value="TreeGrafter"/>
</dbReference>
<dbReference type="InterPro" id="IPR000873">
    <property type="entry name" value="AMP-dep_synth/lig_dom"/>
</dbReference>
<evidence type="ECO:0000259" key="2">
    <source>
        <dbReference type="Pfam" id="PF00501"/>
    </source>
</evidence>
<dbReference type="GO" id="GO:0031177">
    <property type="term" value="F:phosphopantetheine binding"/>
    <property type="evidence" value="ECO:0007669"/>
    <property type="project" value="TreeGrafter"/>
</dbReference>
<dbReference type="PANTHER" id="PTHR45527">
    <property type="entry name" value="NONRIBOSOMAL PEPTIDE SYNTHETASE"/>
    <property type="match status" value="1"/>
</dbReference>